<organism evidence="2 3">
    <name type="scientific">Colletotrichum spaethianum</name>
    <dbReference type="NCBI Taxonomy" id="700344"/>
    <lineage>
        <taxon>Eukaryota</taxon>
        <taxon>Fungi</taxon>
        <taxon>Dikarya</taxon>
        <taxon>Ascomycota</taxon>
        <taxon>Pezizomycotina</taxon>
        <taxon>Sordariomycetes</taxon>
        <taxon>Hypocreomycetidae</taxon>
        <taxon>Glomerellales</taxon>
        <taxon>Glomerellaceae</taxon>
        <taxon>Colletotrichum</taxon>
        <taxon>Colletotrichum spaethianum species complex</taxon>
    </lineage>
</organism>
<reference evidence="2 3" key="1">
    <citation type="submission" date="2022-03" db="EMBL/GenBank/DDBJ databases">
        <title>Genome data of Colletotrichum spp.</title>
        <authorList>
            <person name="Utami Y.D."/>
            <person name="Hiruma K."/>
        </authorList>
    </citation>
    <scope>NUCLEOTIDE SEQUENCE [LARGE SCALE GENOMIC DNA]</scope>
    <source>
        <strain evidence="2 3">MAFF 239500</strain>
    </source>
</reference>
<name>A0AA37NWY6_9PEZI</name>
<feature type="compositionally biased region" description="Basic and acidic residues" evidence="1">
    <location>
        <begin position="1"/>
        <end position="14"/>
    </location>
</feature>
<dbReference type="GeneID" id="73322763"/>
<dbReference type="AlphaFoldDB" id="A0AA37NWY6"/>
<keyword evidence="3" id="KW-1185">Reference proteome</keyword>
<evidence type="ECO:0000256" key="1">
    <source>
        <dbReference type="SAM" id="MobiDB-lite"/>
    </source>
</evidence>
<dbReference type="EMBL" id="BQXU01000003">
    <property type="protein sequence ID" value="GKT41780.1"/>
    <property type="molecule type" value="Genomic_DNA"/>
</dbReference>
<evidence type="ECO:0000313" key="3">
    <source>
        <dbReference type="Proteomes" id="UP001055115"/>
    </source>
</evidence>
<accession>A0AA37NWY6</accession>
<feature type="compositionally biased region" description="Basic and acidic residues" evidence="1">
    <location>
        <begin position="24"/>
        <end position="36"/>
    </location>
</feature>
<sequence>MGSDDAAVKSESRGSRWNTIWKRRSGEMRDGSEQRRRALLAMDGPMDEQWRDQAKPTVAGRDPPARGKWTPQVVTEWRTEKSHRLTMVGGHLLQKVAATRDPVLFMFMRGNSGGAKTLRSVSLPLRVMAAAV</sequence>
<dbReference type="RefSeq" id="XP_049124130.1">
    <property type="nucleotide sequence ID" value="XM_049268173.1"/>
</dbReference>
<proteinExistence type="predicted"/>
<evidence type="ECO:0000313" key="2">
    <source>
        <dbReference type="EMBL" id="GKT41780.1"/>
    </source>
</evidence>
<feature type="region of interest" description="Disordered" evidence="1">
    <location>
        <begin position="1"/>
        <end position="71"/>
    </location>
</feature>
<protein>
    <submittedName>
        <fullName evidence="2">Uncharacterized protein</fullName>
    </submittedName>
</protein>
<comment type="caution">
    <text evidence="2">The sequence shown here is derived from an EMBL/GenBank/DDBJ whole genome shotgun (WGS) entry which is preliminary data.</text>
</comment>
<dbReference type="Proteomes" id="UP001055115">
    <property type="component" value="Unassembled WGS sequence"/>
</dbReference>
<gene>
    <name evidence="2" type="ORF">ColSpa_01961</name>
</gene>